<protein>
    <recommendedName>
        <fullName evidence="7">WD40 repeat-like protein</fullName>
    </recommendedName>
</protein>
<dbReference type="InterPro" id="IPR051858">
    <property type="entry name" value="WD_repeat_GAD-1"/>
</dbReference>
<evidence type="ECO:0000313" key="6">
    <source>
        <dbReference type="Proteomes" id="UP001140074"/>
    </source>
</evidence>
<dbReference type="Gene3D" id="2.130.10.10">
    <property type="entry name" value="YVTN repeat-like/Quinoprotein amine dehydrogenase"/>
    <property type="match status" value="2"/>
</dbReference>
<dbReference type="InterPro" id="IPR036322">
    <property type="entry name" value="WD40_repeat_dom_sf"/>
</dbReference>
<keyword evidence="6" id="KW-1185">Reference proteome</keyword>
<dbReference type="AlphaFoldDB" id="A0A9W8IFH2"/>
<evidence type="ECO:0000256" key="3">
    <source>
        <dbReference type="PROSITE-ProRule" id="PRU00221"/>
    </source>
</evidence>
<feature type="region of interest" description="Disordered" evidence="4">
    <location>
        <begin position="477"/>
        <end position="505"/>
    </location>
</feature>
<dbReference type="PROSITE" id="PS50294">
    <property type="entry name" value="WD_REPEATS_REGION"/>
    <property type="match status" value="2"/>
</dbReference>
<feature type="repeat" description="WD" evidence="3">
    <location>
        <begin position="210"/>
        <end position="243"/>
    </location>
</feature>
<feature type="repeat" description="WD" evidence="3">
    <location>
        <begin position="317"/>
        <end position="341"/>
    </location>
</feature>
<dbReference type="InterPro" id="IPR015943">
    <property type="entry name" value="WD40/YVTN_repeat-like_dom_sf"/>
</dbReference>
<organism evidence="5 6">
    <name type="scientific">Coemansia aciculifera</name>
    <dbReference type="NCBI Taxonomy" id="417176"/>
    <lineage>
        <taxon>Eukaryota</taxon>
        <taxon>Fungi</taxon>
        <taxon>Fungi incertae sedis</taxon>
        <taxon>Zoopagomycota</taxon>
        <taxon>Kickxellomycotina</taxon>
        <taxon>Kickxellomycetes</taxon>
        <taxon>Kickxellales</taxon>
        <taxon>Kickxellaceae</taxon>
        <taxon>Coemansia</taxon>
    </lineage>
</organism>
<dbReference type="Proteomes" id="UP001140074">
    <property type="component" value="Unassembled WGS sequence"/>
</dbReference>
<dbReference type="SUPFAM" id="SSF50978">
    <property type="entry name" value="WD40 repeat-like"/>
    <property type="match status" value="1"/>
</dbReference>
<feature type="compositionally biased region" description="Polar residues" evidence="4">
    <location>
        <begin position="51"/>
        <end position="62"/>
    </location>
</feature>
<dbReference type="Pfam" id="PF00400">
    <property type="entry name" value="WD40"/>
    <property type="match status" value="3"/>
</dbReference>
<feature type="region of interest" description="Disordered" evidence="4">
    <location>
        <begin position="555"/>
        <end position="575"/>
    </location>
</feature>
<comment type="caution">
    <text evidence="5">The sequence shown here is derived from an EMBL/GenBank/DDBJ whole genome shotgun (WGS) entry which is preliminary data.</text>
</comment>
<name>A0A9W8IFH2_9FUNG</name>
<dbReference type="GO" id="GO:0005634">
    <property type="term" value="C:nucleus"/>
    <property type="evidence" value="ECO:0007669"/>
    <property type="project" value="TreeGrafter"/>
</dbReference>
<evidence type="ECO:0000256" key="4">
    <source>
        <dbReference type="SAM" id="MobiDB-lite"/>
    </source>
</evidence>
<dbReference type="PANTHER" id="PTHR16017">
    <property type="entry name" value="GASTRULATION DEFECTIVE PROTEIN 1-RELATED"/>
    <property type="match status" value="1"/>
</dbReference>
<dbReference type="SMART" id="SM00320">
    <property type="entry name" value="WD40"/>
    <property type="match status" value="7"/>
</dbReference>
<dbReference type="PROSITE" id="PS50082">
    <property type="entry name" value="WD_REPEATS_2"/>
    <property type="match status" value="3"/>
</dbReference>
<dbReference type="PANTHER" id="PTHR16017:SF0">
    <property type="entry name" value="WD REPEAT-CONTAINING PROTEIN 70"/>
    <property type="match status" value="1"/>
</dbReference>
<sequence length="575" mass="61636">MGLSDELSKFIPKGFGKKKKPTAVSGNTDSNSKIKDTADQRTADDPANPPTIEQSAAHNQTAPALEAKDTSDTLAKPELGDSGPPQTNDSDNGDDDSDDEYPVGSHIVMKEHVKTVSALAWDPSGDLLVSGDNGSLVHMWDFSAMDGSYKPTRTLVPFEGQQVRDLRFNRSGTHLLCATSDPRAKLYDSGGHFVCEFKRGDMYVSDMRKTNGHVSGLFAADWNPQSDDVFATASADGTVRIWSCERPRAQDQVLVGKARNAGAVTACRYSGGMGPAAVIAAAQVDGSISLWPANGPYLRPVSRIESAHVRGTETSDIVFAPDGHRFATRGGDDTVKLWDIRRPTSPVATAVLAASHSATSLAFSPSGSQIMVGAPQSVAVLDTGDLSVLRHIPVGGCGNSAGITRVMWHPRVNQVAAAATDGSLSVLYSQTQSMRGATLCAGKRSRRRADDVQVVGQIITPHALPLFRDDDKPAVMSAGKRRREAARGSSKHAPGQPLYGHGKGGNIGINETQHIMKSIIKDTMRDEDPREALLKYAAVAESDPMFVAPAYKKTQDKPIFDNEADDHLPEMKRRK</sequence>
<proteinExistence type="predicted"/>
<accession>A0A9W8IFH2</accession>
<feature type="region of interest" description="Disordered" evidence="4">
    <location>
        <begin position="1"/>
        <end position="102"/>
    </location>
</feature>
<dbReference type="GO" id="GO:0035861">
    <property type="term" value="C:site of double-strand break"/>
    <property type="evidence" value="ECO:0007669"/>
    <property type="project" value="TreeGrafter"/>
</dbReference>
<feature type="repeat" description="WD" evidence="3">
    <location>
        <begin position="109"/>
        <end position="150"/>
    </location>
</feature>
<evidence type="ECO:0008006" key="7">
    <source>
        <dbReference type="Google" id="ProtNLM"/>
    </source>
</evidence>
<feature type="compositionally biased region" description="Basic and acidic residues" evidence="4">
    <location>
        <begin position="32"/>
        <end position="44"/>
    </location>
</feature>
<dbReference type="InterPro" id="IPR001680">
    <property type="entry name" value="WD40_rpt"/>
</dbReference>
<evidence type="ECO:0000256" key="1">
    <source>
        <dbReference type="ARBA" id="ARBA00022574"/>
    </source>
</evidence>
<dbReference type="EMBL" id="JANBUY010000171">
    <property type="protein sequence ID" value="KAJ2862367.1"/>
    <property type="molecule type" value="Genomic_DNA"/>
</dbReference>
<keyword evidence="2" id="KW-0677">Repeat</keyword>
<feature type="compositionally biased region" description="Acidic residues" evidence="4">
    <location>
        <begin position="91"/>
        <end position="101"/>
    </location>
</feature>
<reference evidence="5" key="1">
    <citation type="submission" date="2022-07" db="EMBL/GenBank/DDBJ databases">
        <title>Phylogenomic reconstructions and comparative analyses of Kickxellomycotina fungi.</title>
        <authorList>
            <person name="Reynolds N.K."/>
            <person name="Stajich J.E."/>
            <person name="Barry K."/>
            <person name="Grigoriev I.V."/>
            <person name="Crous P."/>
            <person name="Smith M.E."/>
        </authorList>
    </citation>
    <scope>NUCLEOTIDE SEQUENCE</scope>
    <source>
        <strain evidence="5">RSA 476</strain>
    </source>
</reference>
<gene>
    <name evidence="5" type="ORF">GGH94_004305</name>
</gene>
<evidence type="ECO:0000313" key="5">
    <source>
        <dbReference type="EMBL" id="KAJ2862367.1"/>
    </source>
</evidence>
<keyword evidence="1 3" id="KW-0853">WD repeat</keyword>
<evidence type="ECO:0000256" key="2">
    <source>
        <dbReference type="ARBA" id="ARBA00022737"/>
    </source>
</evidence>